<gene>
    <name evidence="1" type="ORF">DEAC_c16060</name>
</gene>
<accession>A0A0J1FSD6</accession>
<dbReference type="EMBL" id="LDZY01000005">
    <property type="protein sequence ID" value="KLU66207.1"/>
    <property type="molecule type" value="Genomic_DNA"/>
</dbReference>
<name>A0A0J1FSD6_9FIRM</name>
<keyword evidence="2" id="KW-1185">Reference proteome</keyword>
<proteinExistence type="predicted"/>
<dbReference type="RefSeq" id="WP_047809504.1">
    <property type="nucleotide sequence ID" value="NZ_LDZY01000005.1"/>
</dbReference>
<dbReference type="PATRIC" id="fig|476652.3.peg.1660"/>
<dbReference type="STRING" id="476652.DEAC_c16060"/>
<evidence type="ECO:0000313" key="1">
    <source>
        <dbReference type="EMBL" id="KLU66207.1"/>
    </source>
</evidence>
<protein>
    <submittedName>
        <fullName evidence="1">Uncharacterized protein</fullName>
    </submittedName>
</protein>
<reference evidence="1 2" key="1">
    <citation type="submission" date="2015-06" db="EMBL/GenBank/DDBJ databases">
        <title>Draft genome of the moderately acidophilic sulfate reducer Candidatus Desulfosporosinus acididurans strain M1.</title>
        <authorList>
            <person name="Poehlein A."/>
            <person name="Petzsch P."/>
            <person name="Johnson B.D."/>
            <person name="Schloemann M."/>
            <person name="Daniel R."/>
            <person name="Muehling M."/>
        </authorList>
    </citation>
    <scope>NUCLEOTIDE SEQUENCE [LARGE SCALE GENOMIC DNA]</scope>
    <source>
        <strain evidence="1 2">M1</strain>
    </source>
</reference>
<dbReference type="Proteomes" id="UP000036356">
    <property type="component" value="Unassembled WGS sequence"/>
</dbReference>
<dbReference type="AlphaFoldDB" id="A0A0J1FSD6"/>
<organism evidence="1 2">
    <name type="scientific">Desulfosporosinus acididurans</name>
    <dbReference type="NCBI Taxonomy" id="476652"/>
    <lineage>
        <taxon>Bacteria</taxon>
        <taxon>Bacillati</taxon>
        <taxon>Bacillota</taxon>
        <taxon>Clostridia</taxon>
        <taxon>Eubacteriales</taxon>
        <taxon>Desulfitobacteriaceae</taxon>
        <taxon>Desulfosporosinus</taxon>
    </lineage>
</organism>
<evidence type="ECO:0000313" key="2">
    <source>
        <dbReference type="Proteomes" id="UP000036356"/>
    </source>
</evidence>
<sequence length="113" mass="13123">MEKLFDKLKEYLHMDTEISFEEFTEYYRNLIAELNQTFNDLDKDNRLKALYICSIVQSNADARTKTNKSNAKVYKKISAKCAFWADAIKFHLGKDGLSAEEIEKATEEINNSI</sequence>
<comment type="caution">
    <text evidence="1">The sequence shown here is derived from an EMBL/GenBank/DDBJ whole genome shotgun (WGS) entry which is preliminary data.</text>
</comment>